<dbReference type="PANTHER" id="PTHR30435">
    <property type="entry name" value="FLAGELLAR PROTEIN"/>
    <property type="match status" value="1"/>
</dbReference>
<dbReference type="InterPro" id="IPR037925">
    <property type="entry name" value="FlgE/F/G-like"/>
</dbReference>
<evidence type="ECO:0000256" key="6">
    <source>
        <dbReference type="NCBIfam" id="TIGR02488"/>
    </source>
</evidence>
<proteinExistence type="inferred from homology"/>
<evidence type="ECO:0000256" key="4">
    <source>
        <dbReference type="ARBA" id="ARBA00023143"/>
    </source>
</evidence>
<evidence type="ECO:0000256" key="7">
    <source>
        <dbReference type="RuleBase" id="RU362116"/>
    </source>
</evidence>
<keyword evidence="4 7" id="KW-0975">Bacterial flagellum</keyword>
<dbReference type="InterPro" id="IPR010930">
    <property type="entry name" value="Flg_bb/hook_C_dom"/>
</dbReference>
<feature type="domain" description="Flagellar hook protein FlgE/F/G-like D1" evidence="10">
    <location>
        <begin position="94"/>
        <end position="157"/>
    </location>
</feature>
<dbReference type="Pfam" id="PF00460">
    <property type="entry name" value="Flg_bb_rod"/>
    <property type="match status" value="1"/>
</dbReference>
<accession>A0ABX0N697</accession>
<name>A0ABX0N697_9BURK</name>
<organism evidence="11 12">
    <name type="scientific">Massilia frigida</name>
    <dbReference type="NCBI Taxonomy" id="2609281"/>
    <lineage>
        <taxon>Bacteria</taxon>
        <taxon>Pseudomonadati</taxon>
        <taxon>Pseudomonadota</taxon>
        <taxon>Betaproteobacteria</taxon>
        <taxon>Burkholderiales</taxon>
        <taxon>Oxalobacteraceae</taxon>
        <taxon>Telluria group</taxon>
        <taxon>Massilia</taxon>
    </lineage>
</organism>
<dbReference type="NCBIfam" id="TIGR02488">
    <property type="entry name" value="flgG_G_neg"/>
    <property type="match status" value="1"/>
</dbReference>
<comment type="similarity">
    <text evidence="2 7">Belongs to the flagella basal body rod proteins family.</text>
</comment>
<comment type="caution">
    <text evidence="11">The sequence shown here is derived from an EMBL/GenBank/DDBJ whole genome shotgun (WGS) entry which is preliminary data.</text>
</comment>
<evidence type="ECO:0000313" key="12">
    <source>
        <dbReference type="Proteomes" id="UP000621455"/>
    </source>
</evidence>
<dbReference type="PANTHER" id="PTHR30435:SF19">
    <property type="entry name" value="FLAGELLAR BASAL-BODY ROD PROTEIN FLGG"/>
    <property type="match status" value="1"/>
</dbReference>
<evidence type="ECO:0000313" key="11">
    <source>
        <dbReference type="EMBL" id="NHZ80754.1"/>
    </source>
</evidence>
<reference evidence="11 12" key="1">
    <citation type="submission" date="2019-10" db="EMBL/GenBank/DDBJ databases">
        <title>Taxonomy of Antarctic Massilia spp.: description of Massilia rubra sp. nov., Massilia aquatica sp. nov., Massilia mucilaginosa sp. nov., Massilia frigida sp. nov. isolated from streams, lakes and regoliths.</title>
        <authorList>
            <person name="Holochova P."/>
            <person name="Sedlacek I."/>
            <person name="Kralova S."/>
            <person name="Maslanova I."/>
            <person name="Busse H.-J."/>
            <person name="Stankova E."/>
            <person name="Vrbovska V."/>
            <person name="Kovarovic V."/>
            <person name="Bartak M."/>
            <person name="Svec P."/>
            <person name="Pantucek R."/>
        </authorList>
    </citation>
    <scope>NUCLEOTIDE SEQUENCE [LARGE SCALE GENOMIC DNA]</scope>
    <source>
        <strain evidence="11 12">CCM 8695</strain>
    </source>
</reference>
<comment type="subunit">
    <text evidence="7">The basal body constitutes a major portion of the flagellar organelle and consists of four rings (L,P,S, and M) mounted on a central rod. The rod consists of about 26 subunits of FlgG in the distal portion, and FlgB, FlgC and FlgF are thought to build up the proximal portion of the rod with about 6 subunits each.</text>
</comment>
<comment type="subcellular location">
    <subcellularLocation>
        <location evidence="1 7">Bacterial flagellum basal body</location>
    </subcellularLocation>
</comment>
<evidence type="ECO:0000256" key="5">
    <source>
        <dbReference type="ARBA" id="ARBA00032912"/>
    </source>
</evidence>
<feature type="domain" description="Flagellar basal-body/hook protein C-terminal" evidence="9">
    <location>
        <begin position="213"/>
        <end position="258"/>
    </location>
</feature>
<dbReference type="InterPro" id="IPR012834">
    <property type="entry name" value="FlgG_G_neg"/>
</dbReference>
<dbReference type="Proteomes" id="UP000621455">
    <property type="component" value="Unassembled WGS sequence"/>
</dbReference>
<dbReference type="Pfam" id="PF22692">
    <property type="entry name" value="LlgE_F_G_D1"/>
    <property type="match status" value="1"/>
</dbReference>
<evidence type="ECO:0000259" key="9">
    <source>
        <dbReference type="Pfam" id="PF06429"/>
    </source>
</evidence>
<sequence>MNDSLYIAATGMQAQQKNLDTIANNLANLTTPGFKTGRVNFQDMVYRMGQPAGAEALSLAPSNAAHGTGVSVLSMSQQFSMGEMKKTDGMLDVAISGAGFFEVSLPDGTRAYSRGGALQVNADGFLSSPEGNMLKPGIHIGSDVKSVSIMADGKVMVRANGQNGVSEVGSIDMSTFADPTGLTPLGQNLYKPSAKSGEAIFGRPGENGVGTLAQGFTEMSNVNMINEMVNLMTAQRAYEMSVKVIQASDEMLAMSNNLRK</sequence>
<dbReference type="Pfam" id="PF06429">
    <property type="entry name" value="Flg_bbr_C"/>
    <property type="match status" value="1"/>
</dbReference>
<evidence type="ECO:0000259" key="8">
    <source>
        <dbReference type="Pfam" id="PF00460"/>
    </source>
</evidence>
<keyword evidence="12" id="KW-1185">Reference proteome</keyword>
<dbReference type="RefSeq" id="WP_167088093.1">
    <property type="nucleotide sequence ID" value="NZ_WHJG01000015.1"/>
</dbReference>
<dbReference type="InterPro" id="IPR001444">
    <property type="entry name" value="Flag_bb_rod_N"/>
</dbReference>
<dbReference type="InterPro" id="IPR020013">
    <property type="entry name" value="Flagellar_FlgE/F/G"/>
</dbReference>
<dbReference type="SUPFAM" id="SSF117143">
    <property type="entry name" value="Flagellar hook protein flgE"/>
    <property type="match status" value="1"/>
</dbReference>
<gene>
    <name evidence="11" type="primary">flgG</name>
    <name evidence="11" type="ORF">F2P44_15945</name>
</gene>
<keyword evidence="11" id="KW-0282">Flagellum</keyword>
<evidence type="ECO:0000259" key="10">
    <source>
        <dbReference type="Pfam" id="PF22692"/>
    </source>
</evidence>
<feature type="domain" description="Flagellar basal body rod protein N-terminal" evidence="8">
    <location>
        <begin position="5"/>
        <end position="35"/>
    </location>
</feature>
<evidence type="ECO:0000256" key="1">
    <source>
        <dbReference type="ARBA" id="ARBA00004117"/>
    </source>
</evidence>
<protein>
    <recommendedName>
        <fullName evidence="3 6">Flagellar basal-body rod protein FlgG</fullName>
    </recommendedName>
    <alternativeName>
        <fullName evidence="5 7">Distal rod protein</fullName>
    </alternativeName>
</protein>
<keyword evidence="11" id="KW-0969">Cilium</keyword>
<dbReference type="InterPro" id="IPR053967">
    <property type="entry name" value="LlgE_F_G-like_D1"/>
</dbReference>
<evidence type="ECO:0000256" key="2">
    <source>
        <dbReference type="ARBA" id="ARBA00009677"/>
    </source>
</evidence>
<dbReference type="NCBIfam" id="TIGR03506">
    <property type="entry name" value="FlgEFG_subfam"/>
    <property type="match status" value="2"/>
</dbReference>
<keyword evidence="11" id="KW-0966">Cell projection</keyword>
<evidence type="ECO:0000256" key="3">
    <source>
        <dbReference type="ARBA" id="ARBA00017948"/>
    </source>
</evidence>
<dbReference type="EMBL" id="WHJG01000015">
    <property type="protein sequence ID" value="NHZ80754.1"/>
    <property type="molecule type" value="Genomic_DNA"/>
</dbReference>